<dbReference type="InterPro" id="IPR001466">
    <property type="entry name" value="Beta-lactam-related"/>
</dbReference>
<feature type="signal peptide" evidence="1">
    <location>
        <begin position="1"/>
        <end position="22"/>
    </location>
</feature>
<organism evidence="3 4">
    <name type="scientific">Massilia agrisoli</name>
    <dbReference type="NCBI Taxonomy" id="2892444"/>
    <lineage>
        <taxon>Bacteria</taxon>
        <taxon>Pseudomonadati</taxon>
        <taxon>Pseudomonadota</taxon>
        <taxon>Betaproteobacteria</taxon>
        <taxon>Burkholderiales</taxon>
        <taxon>Oxalobacteraceae</taxon>
        <taxon>Telluria group</taxon>
        <taxon>Massilia</taxon>
    </lineage>
</organism>
<dbReference type="Proteomes" id="UP001198701">
    <property type="component" value="Unassembled WGS sequence"/>
</dbReference>
<dbReference type="PANTHER" id="PTHR46825:SF9">
    <property type="entry name" value="BETA-LACTAMASE-RELATED DOMAIN-CONTAINING PROTEIN"/>
    <property type="match status" value="1"/>
</dbReference>
<evidence type="ECO:0000313" key="4">
    <source>
        <dbReference type="Proteomes" id="UP001198701"/>
    </source>
</evidence>
<dbReference type="PANTHER" id="PTHR46825">
    <property type="entry name" value="D-ALANYL-D-ALANINE-CARBOXYPEPTIDASE/ENDOPEPTIDASE AMPH"/>
    <property type="match status" value="1"/>
</dbReference>
<evidence type="ECO:0000256" key="1">
    <source>
        <dbReference type="SAM" id="SignalP"/>
    </source>
</evidence>
<dbReference type="RefSeq" id="WP_229432693.1">
    <property type="nucleotide sequence ID" value="NZ_JAJHPV010000013.1"/>
</dbReference>
<sequence length="520" mass="56777">MNRPRRIAASLLFLMISTGAGAASAQVYPAAHVPAAFTDSGRTARVAALLPEVDKMYADLAAAQHLPGLVYGVVMDGKLVHVRAIGHANVERKIAATPATPFRIASMTKSFAAMAALHLRDAGKLRLDDPVASYLPELKGVRLPTADSPALTLRQLMTMTTGLPEDNPWGDRQMAVDNAALAKLVAGGLSFSNAPGVGFEYSNLGYILLGKVVTKVSGMRFQDYITRHILHPLGMNHTVWEYADIPRDQFALGYRWDKGSWIPEPVLGDGDGAAMGGLITTMDDFARYVAFHLEAWPARDGADNGPLKRATVREMHQPQVFAGFSPKALLSDEKTLNPRVGFYGYGLTWTRDSQNVVTVGHSGGLPGYGSQYRFAPDHGIGVMAFTNLRYGPVYNPTSKVLALLIEKGKLPVRAVLPSPVLLERQRQVAQLIQSWDEKLGAAIVAENFFMDRSREDWIAAARTQLAPIGTIRSIGPVKPENQLRGRFDVVGENGTREVFFTLTPEREPKLQELQITEPKK</sequence>
<dbReference type="Gene3D" id="3.40.710.10">
    <property type="entry name" value="DD-peptidase/beta-lactamase superfamily"/>
    <property type="match status" value="1"/>
</dbReference>
<dbReference type="InterPro" id="IPR012338">
    <property type="entry name" value="Beta-lactam/transpept-like"/>
</dbReference>
<reference evidence="3 4" key="1">
    <citation type="submission" date="2021-11" db="EMBL/GenBank/DDBJ databases">
        <authorList>
            <person name="Huq M.A."/>
        </authorList>
    </citation>
    <scope>NUCLEOTIDE SEQUENCE [LARGE SCALE GENOMIC DNA]</scope>
    <source>
        <strain evidence="3 4">MAHUQ-52</strain>
    </source>
</reference>
<protein>
    <submittedName>
        <fullName evidence="3">Beta-lactamase family protein</fullName>
    </submittedName>
</protein>
<dbReference type="Pfam" id="PF00144">
    <property type="entry name" value="Beta-lactamase"/>
    <property type="match status" value="1"/>
</dbReference>
<name>A0ABS8IVB4_9BURK</name>
<evidence type="ECO:0000313" key="3">
    <source>
        <dbReference type="EMBL" id="MCC6071808.1"/>
    </source>
</evidence>
<dbReference type="InterPro" id="IPR050491">
    <property type="entry name" value="AmpC-like"/>
</dbReference>
<gene>
    <name evidence="3" type="ORF">LMJ30_12640</name>
</gene>
<evidence type="ECO:0000259" key="2">
    <source>
        <dbReference type="Pfam" id="PF00144"/>
    </source>
</evidence>
<proteinExistence type="predicted"/>
<feature type="domain" description="Beta-lactamase-related" evidence="2">
    <location>
        <begin position="53"/>
        <end position="398"/>
    </location>
</feature>
<keyword evidence="1" id="KW-0732">Signal</keyword>
<dbReference type="SUPFAM" id="SSF56601">
    <property type="entry name" value="beta-lactamase/transpeptidase-like"/>
    <property type="match status" value="1"/>
</dbReference>
<comment type="caution">
    <text evidence="3">The sequence shown here is derived from an EMBL/GenBank/DDBJ whole genome shotgun (WGS) entry which is preliminary data.</text>
</comment>
<dbReference type="EMBL" id="JAJHPV010000013">
    <property type="protein sequence ID" value="MCC6071808.1"/>
    <property type="molecule type" value="Genomic_DNA"/>
</dbReference>
<feature type="chain" id="PRO_5045325400" evidence="1">
    <location>
        <begin position="23"/>
        <end position="520"/>
    </location>
</feature>
<keyword evidence="4" id="KW-1185">Reference proteome</keyword>
<accession>A0ABS8IVB4</accession>